<feature type="region of interest" description="Disordered" evidence="2">
    <location>
        <begin position="612"/>
        <end position="633"/>
    </location>
</feature>
<proteinExistence type="predicted"/>
<organism evidence="3 4">
    <name type="scientific">Pythium oligandrum</name>
    <name type="common">Mycoparasitic fungus</name>
    <dbReference type="NCBI Taxonomy" id="41045"/>
    <lineage>
        <taxon>Eukaryota</taxon>
        <taxon>Sar</taxon>
        <taxon>Stramenopiles</taxon>
        <taxon>Oomycota</taxon>
        <taxon>Peronosporomycetes</taxon>
        <taxon>Pythiales</taxon>
        <taxon>Pythiaceae</taxon>
        <taxon>Pythium</taxon>
    </lineage>
</organism>
<dbReference type="EMBL" id="SPLM01000041">
    <property type="protein sequence ID" value="TMW64063.1"/>
    <property type="molecule type" value="Genomic_DNA"/>
</dbReference>
<feature type="coiled-coil region" evidence="1">
    <location>
        <begin position="234"/>
        <end position="427"/>
    </location>
</feature>
<feature type="coiled-coil region" evidence="1">
    <location>
        <begin position="510"/>
        <end position="611"/>
    </location>
</feature>
<name>A0A8K1FMX2_PYTOL</name>
<keyword evidence="1" id="KW-0175">Coiled coil</keyword>
<feature type="compositionally biased region" description="Polar residues" evidence="2">
    <location>
        <begin position="138"/>
        <end position="148"/>
    </location>
</feature>
<comment type="caution">
    <text evidence="3">The sequence shown here is derived from an EMBL/GenBank/DDBJ whole genome shotgun (WGS) entry which is preliminary data.</text>
</comment>
<evidence type="ECO:0000313" key="3">
    <source>
        <dbReference type="EMBL" id="TMW64063.1"/>
    </source>
</evidence>
<evidence type="ECO:0000256" key="2">
    <source>
        <dbReference type="SAM" id="MobiDB-lite"/>
    </source>
</evidence>
<feature type="compositionally biased region" description="Low complexity" evidence="2">
    <location>
        <begin position="70"/>
        <end position="94"/>
    </location>
</feature>
<keyword evidence="4" id="KW-1185">Reference proteome</keyword>
<feature type="compositionally biased region" description="Polar residues" evidence="2">
    <location>
        <begin position="96"/>
        <end position="115"/>
    </location>
</feature>
<dbReference type="OrthoDB" id="76665at2759"/>
<protein>
    <submittedName>
        <fullName evidence="3">Uncharacterized protein</fullName>
    </submittedName>
</protein>
<reference evidence="3" key="1">
    <citation type="submission" date="2019-03" db="EMBL/GenBank/DDBJ databases">
        <title>Long read genome sequence of the mycoparasitic Pythium oligandrum ATCC 38472 isolated from sugarbeet rhizosphere.</title>
        <authorList>
            <person name="Gaulin E."/>
        </authorList>
    </citation>
    <scope>NUCLEOTIDE SEQUENCE</scope>
    <source>
        <strain evidence="3">ATCC 38472_TT</strain>
    </source>
</reference>
<feature type="compositionally biased region" description="Pro residues" evidence="2">
    <location>
        <begin position="174"/>
        <end position="184"/>
    </location>
</feature>
<feature type="region of interest" description="Disordered" evidence="2">
    <location>
        <begin position="1"/>
        <end position="221"/>
    </location>
</feature>
<accession>A0A8K1FMX2</accession>
<gene>
    <name evidence="3" type="ORF">Poli38472_014180</name>
</gene>
<evidence type="ECO:0000256" key="1">
    <source>
        <dbReference type="SAM" id="Coils"/>
    </source>
</evidence>
<sequence length="673" mass="75750">MLRRESTAESTSSSSEVNFDDLDDSQVLSYLEDGDDASGSTPGKSGRSVEFRLDFSSRINPAPLSGTTPRGSFVSSANGSSSRRSSVSSSAGGATHAQSRGSVNGNGRISRSPSMRSPALPFRKRLSRRPSEPPHSPYDNSGQTTPRRASSVRPDSPRSQHETASIASAVSSRPPSPPPSPPMAVGPSLVVLPVSQPQSHPQRVSATSSPSSSQASAAQLAAERAAAAESVVRLEASQSENELLRNELETANHQIAELERQLRAAEVANESLAAQVINVKDHYEERLHESAAAFSQEQAELRRSHEQELREHETRTLQETAMMQQEIESLTTMQRDAQTQNKRLLQALDDQTAQNEQLQKQYRSLQVDLKLSQDELRQQKKQREDQSALETRCQELEATATHWEERCQSLSEQVHQLLHEQDEARATEAAAQHDAEHKYALRTARYERFALQVQLLHTALRSLAAETRTLLETEHKKTQQTLLRVQQQACELAIQQNDKAMTLVARQNRIIQLETQLKNERQSVQQLDTALNRVTRTLERKEALFKTKYHEQKEFLDITVAVRNGLSNELQHKKHQVATLEQRVGELTRSYEKTERRARHLHQQLTLLQQLHTRETTDKSTRRSQVKARSLREEDDVDAAPDVEWREFLALTMAFESERSHEELQSVHATTFN</sequence>
<feature type="compositionally biased region" description="Low complexity" evidence="2">
    <location>
        <begin position="201"/>
        <end position="221"/>
    </location>
</feature>
<dbReference type="AlphaFoldDB" id="A0A8K1FMX2"/>
<evidence type="ECO:0000313" key="4">
    <source>
        <dbReference type="Proteomes" id="UP000794436"/>
    </source>
</evidence>
<feature type="compositionally biased region" description="Low complexity" evidence="2">
    <location>
        <begin position="164"/>
        <end position="173"/>
    </location>
</feature>
<feature type="compositionally biased region" description="Basic and acidic residues" evidence="2">
    <location>
        <begin position="612"/>
        <end position="621"/>
    </location>
</feature>
<dbReference type="Proteomes" id="UP000794436">
    <property type="component" value="Unassembled WGS sequence"/>
</dbReference>